<evidence type="ECO:0000256" key="1">
    <source>
        <dbReference type="ARBA" id="ARBA00023157"/>
    </source>
</evidence>
<sequence length="205" mass="23161">YSESWYERSSNAYFLGDFINLEASVVRANHVPLRVFVESCAATLGPSGEALLTTILRCMMDAKLTESRSRFMSRIQDDKLQFQIEAFRFEQDSSGMIYITCHLKATTTSSPTDTMNKACSFVKVTNSWTAVNGDNQVCGCCEISCVMRKGRSLDTDGIVPHFTPSKCVWKFVNYCDRIALTNMMHLVYSVPKMYTPIQKFGVDMI</sequence>
<dbReference type="InterPro" id="IPR042235">
    <property type="entry name" value="ZP-C_dom"/>
</dbReference>
<reference evidence="3" key="2">
    <citation type="submission" date="2025-09" db="UniProtKB">
        <authorList>
            <consortium name="Ensembl"/>
        </authorList>
    </citation>
    <scope>IDENTIFICATION</scope>
</reference>
<dbReference type="InterPro" id="IPR001507">
    <property type="entry name" value="ZP_dom"/>
</dbReference>
<dbReference type="GO" id="GO:0035803">
    <property type="term" value="P:egg coat formation"/>
    <property type="evidence" value="ECO:0007669"/>
    <property type="project" value="TreeGrafter"/>
</dbReference>
<protein>
    <recommendedName>
        <fullName evidence="2">ZP domain-containing protein</fullName>
    </recommendedName>
</protein>
<feature type="domain" description="ZP" evidence="2">
    <location>
        <begin position="1"/>
        <end position="126"/>
    </location>
</feature>
<dbReference type="Ensembl" id="ENSSGRT00000027425.1">
    <property type="protein sequence ID" value="ENSSGRP00000025443.1"/>
    <property type="gene ID" value="ENSSGRG00000014813.1"/>
</dbReference>
<reference evidence="3" key="1">
    <citation type="submission" date="2025-08" db="UniProtKB">
        <authorList>
            <consortium name="Ensembl"/>
        </authorList>
    </citation>
    <scope>IDENTIFICATION</scope>
</reference>
<dbReference type="InterPro" id="IPR055355">
    <property type="entry name" value="ZP-C"/>
</dbReference>
<dbReference type="Proteomes" id="UP000472262">
    <property type="component" value="Unassembled WGS sequence"/>
</dbReference>
<evidence type="ECO:0000259" key="2">
    <source>
        <dbReference type="PROSITE" id="PS51034"/>
    </source>
</evidence>
<dbReference type="PROSITE" id="PS51034">
    <property type="entry name" value="ZP_2"/>
    <property type="match status" value="1"/>
</dbReference>
<keyword evidence="1" id="KW-1015">Disulfide bond</keyword>
<organism evidence="3 4">
    <name type="scientific">Sinocyclocheilus grahami</name>
    <name type="common">Dianchi golden-line fish</name>
    <name type="synonym">Barbus grahami</name>
    <dbReference type="NCBI Taxonomy" id="75366"/>
    <lineage>
        <taxon>Eukaryota</taxon>
        <taxon>Metazoa</taxon>
        <taxon>Chordata</taxon>
        <taxon>Craniata</taxon>
        <taxon>Vertebrata</taxon>
        <taxon>Euteleostomi</taxon>
        <taxon>Actinopterygii</taxon>
        <taxon>Neopterygii</taxon>
        <taxon>Teleostei</taxon>
        <taxon>Ostariophysi</taxon>
        <taxon>Cypriniformes</taxon>
        <taxon>Cyprinidae</taxon>
        <taxon>Cyprininae</taxon>
        <taxon>Sinocyclocheilus</taxon>
    </lineage>
</organism>
<accession>A0A672LI41</accession>
<dbReference type="OMA" id="GCCEISC"/>
<proteinExistence type="predicted"/>
<name>A0A672LI41_SINGR</name>
<dbReference type="GO" id="GO:0007339">
    <property type="term" value="P:binding of sperm to zona pellucida"/>
    <property type="evidence" value="ECO:0007669"/>
    <property type="project" value="TreeGrafter"/>
</dbReference>
<dbReference type="Gene3D" id="2.60.40.4100">
    <property type="entry name" value="Zona pellucida, ZP-C domain"/>
    <property type="match status" value="1"/>
</dbReference>
<dbReference type="FunFam" id="2.60.40.4100:FF:000002">
    <property type="entry name" value="Zona pellucida sperm-binding protein 3"/>
    <property type="match status" value="1"/>
</dbReference>
<dbReference type="GO" id="GO:0032190">
    <property type="term" value="F:acrosin binding"/>
    <property type="evidence" value="ECO:0007669"/>
    <property type="project" value="TreeGrafter"/>
</dbReference>
<dbReference type="PANTHER" id="PTHR11576">
    <property type="entry name" value="ZONA PELLUCIDA SPERM-BINDING PROTEIN 3"/>
    <property type="match status" value="1"/>
</dbReference>
<evidence type="ECO:0000313" key="3">
    <source>
        <dbReference type="Ensembl" id="ENSSGRP00000025443.1"/>
    </source>
</evidence>
<keyword evidence="4" id="KW-1185">Reference proteome</keyword>
<dbReference type="Pfam" id="PF00100">
    <property type="entry name" value="Zona_pellucida"/>
    <property type="match status" value="1"/>
</dbReference>
<dbReference type="PANTHER" id="PTHR11576:SF2">
    <property type="entry name" value="ZONA PELLUCIDA SPERM-BINDING PROTEIN 3"/>
    <property type="match status" value="1"/>
</dbReference>
<dbReference type="GO" id="GO:0031012">
    <property type="term" value="C:extracellular matrix"/>
    <property type="evidence" value="ECO:0007669"/>
    <property type="project" value="TreeGrafter"/>
</dbReference>
<dbReference type="InParanoid" id="A0A672LI41"/>
<dbReference type="AlphaFoldDB" id="A0A672LI41"/>
<dbReference type="GO" id="GO:2000344">
    <property type="term" value="P:positive regulation of acrosome reaction"/>
    <property type="evidence" value="ECO:0007669"/>
    <property type="project" value="TreeGrafter"/>
</dbReference>
<evidence type="ECO:0000313" key="4">
    <source>
        <dbReference type="Proteomes" id="UP000472262"/>
    </source>
</evidence>